<proteinExistence type="predicted"/>
<evidence type="ECO:0000313" key="1">
    <source>
        <dbReference type="EMBL" id="KAJ8126925.1"/>
    </source>
</evidence>
<comment type="caution">
    <text evidence="1">The sequence shown here is derived from an EMBL/GenBank/DDBJ whole genome shotgun (WGS) entry which is preliminary data.</text>
</comment>
<name>A0ACC2JHM5_9PEZI</name>
<dbReference type="EMBL" id="JAPUUL010001635">
    <property type="protein sequence ID" value="KAJ8126925.1"/>
    <property type="molecule type" value="Genomic_DNA"/>
</dbReference>
<evidence type="ECO:0000313" key="2">
    <source>
        <dbReference type="Proteomes" id="UP001153332"/>
    </source>
</evidence>
<dbReference type="Proteomes" id="UP001153332">
    <property type="component" value="Unassembled WGS sequence"/>
</dbReference>
<reference evidence="1" key="1">
    <citation type="submission" date="2022-12" db="EMBL/GenBank/DDBJ databases">
        <title>Genome Sequence of Lasiodiplodia mahajangana.</title>
        <authorList>
            <person name="Buettner E."/>
        </authorList>
    </citation>
    <scope>NUCLEOTIDE SEQUENCE</scope>
    <source>
        <strain evidence="1">VT137</strain>
    </source>
</reference>
<sequence>MMRRVSLPALSESLPSDPPLWPPATPVVVVAAGVVVGGGGGGTYDTGLPVVASMALTFLSNGIVSGIMSCVVAGKVASEPDGTVSTVVIVLVILAVLCRDAGHEARPVDIQTMPVNVTSSSSVAVTISSSALADTAGRDVLRTVAEAVFVTDLAHASARVV</sequence>
<organism evidence="1 2">
    <name type="scientific">Lasiodiplodia mahajangana</name>
    <dbReference type="NCBI Taxonomy" id="1108764"/>
    <lineage>
        <taxon>Eukaryota</taxon>
        <taxon>Fungi</taxon>
        <taxon>Dikarya</taxon>
        <taxon>Ascomycota</taxon>
        <taxon>Pezizomycotina</taxon>
        <taxon>Dothideomycetes</taxon>
        <taxon>Dothideomycetes incertae sedis</taxon>
        <taxon>Botryosphaeriales</taxon>
        <taxon>Botryosphaeriaceae</taxon>
        <taxon>Lasiodiplodia</taxon>
    </lineage>
</organism>
<protein>
    <submittedName>
        <fullName evidence="1">Uncharacterized protein</fullName>
    </submittedName>
</protein>
<keyword evidence="2" id="KW-1185">Reference proteome</keyword>
<gene>
    <name evidence="1" type="ORF">O1611_g6711</name>
</gene>
<accession>A0ACC2JHM5</accession>